<dbReference type="EMBL" id="CP021983">
    <property type="protein sequence ID" value="ASC69376.1"/>
    <property type="molecule type" value="Genomic_DNA"/>
</dbReference>
<keyword evidence="2" id="KW-1185">Reference proteome</keyword>
<proteinExistence type="predicted"/>
<name>A0A1Z3HGH4_9CYAN</name>
<dbReference type="KEGG" id="hhg:XM38_003030"/>
<accession>A0A1Z3HGH4</accession>
<protein>
    <submittedName>
        <fullName evidence="1">Uncharacterized protein</fullName>
    </submittedName>
</protein>
<evidence type="ECO:0000313" key="2">
    <source>
        <dbReference type="Proteomes" id="UP000191901"/>
    </source>
</evidence>
<sequence length="46" mass="5052">MVRLRSPQAGLGRRTLWLLAEGDALDSRLGENDGTSVQYYCLGLAK</sequence>
<dbReference type="AlphaFoldDB" id="A0A1Z3HGH4"/>
<organism evidence="1 2">
    <name type="scientific">Halomicronema hongdechloris C2206</name>
    <dbReference type="NCBI Taxonomy" id="1641165"/>
    <lineage>
        <taxon>Bacteria</taxon>
        <taxon>Bacillati</taxon>
        <taxon>Cyanobacteriota</taxon>
        <taxon>Cyanophyceae</taxon>
        <taxon>Nodosilineales</taxon>
        <taxon>Nodosilineaceae</taxon>
        <taxon>Halomicronema</taxon>
    </lineage>
</organism>
<evidence type="ECO:0000313" key="1">
    <source>
        <dbReference type="EMBL" id="ASC69376.1"/>
    </source>
</evidence>
<gene>
    <name evidence="1" type="ORF">XM38_003030</name>
</gene>
<reference evidence="1 2" key="1">
    <citation type="journal article" date="2016" name="Biochim. Biophys. Acta">
        <title>Characterization of red-shifted phycobilisomes isolated from the chlorophyll f-containing cyanobacterium Halomicronema hongdechloris.</title>
        <authorList>
            <person name="Li Y."/>
            <person name="Lin Y."/>
            <person name="Garvey C.J."/>
            <person name="Birch D."/>
            <person name="Corkery R.W."/>
            <person name="Loughlin P.C."/>
            <person name="Scheer H."/>
            <person name="Willows R.D."/>
            <person name="Chen M."/>
        </authorList>
    </citation>
    <scope>NUCLEOTIDE SEQUENCE [LARGE SCALE GENOMIC DNA]</scope>
    <source>
        <strain evidence="1 2">C2206</strain>
    </source>
</reference>
<dbReference type="Proteomes" id="UP000191901">
    <property type="component" value="Chromosome"/>
</dbReference>